<dbReference type="InterPro" id="IPR046977">
    <property type="entry name" value="RsmC/RlmG"/>
</dbReference>
<comment type="catalytic activity">
    <reaction evidence="6">
        <text>guanosine(1835) in 23S rRNA + S-adenosyl-L-methionine = N(2)-methylguanosine(1835) in 23S rRNA + S-adenosyl-L-homocysteine + H(+)</text>
        <dbReference type="Rhea" id="RHEA:42744"/>
        <dbReference type="Rhea" id="RHEA-COMP:10217"/>
        <dbReference type="Rhea" id="RHEA-COMP:10218"/>
        <dbReference type="ChEBI" id="CHEBI:15378"/>
        <dbReference type="ChEBI" id="CHEBI:57856"/>
        <dbReference type="ChEBI" id="CHEBI:59789"/>
        <dbReference type="ChEBI" id="CHEBI:74269"/>
        <dbReference type="ChEBI" id="CHEBI:74481"/>
        <dbReference type="EC" id="2.1.1.174"/>
    </reaction>
</comment>
<name>A0ABQ6H7L2_9GAMM</name>
<evidence type="ECO:0000313" key="9">
    <source>
        <dbReference type="EMBL" id="GLX82431.1"/>
    </source>
</evidence>
<dbReference type="GO" id="GO:0032259">
    <property type="term" value="P:methylation"/>
    <property type="evidence" value="ECO:0007669"/>
    <property type="project" value="UniProtKB-KW"/>
</dbReference>
<comment type="caution">
    <text evidence="9">The sequence shown here is derived from an EMBL/GenBank/DDBJ whole genome shotgun (WGS) entry which is preliminary data.</text>
</comment>
<evidence type="ECO:0000256" key="4">
    <source>
        <dbReference type="ARBA" id="ARBA00022679"/>
    </source>
</evidence>
<evidence type="ECO:0000256" key="6">
    <source>
        <dbReference type="HAMAP-Rule" id="MF_01859"/>
    </source>
</evidence>
<evidence type="ECO:0000256" key="1">
    <source>
        <dbReference type="ARBA" id="ARBA00022490"/>
    </source>
</evidence>
<dbReference type="PROSITE" id="PS00092">
    <property type="entry name" value="N6_MTASE"/>
    <property type="match status" value="1"/>
</dbReference>
<dbReference type="HAMAP" id="MF_01859">
    <property type="entry name" value="23SrRNA_methyltr_G"/>
    <property type="match status" value="1"/>
</dbReference>
<dbReference type="Proteomes" id="UP001157133">
    <property type="component" value="Unassembled WGS sequence"/>
</dbReference>
<dbReference type="PANTHER" id="PTHR47816">
    <property type="entry name" value="RIBOSOMAL RNA SMALL SUBUNIT METHYLTRANSFERASE C"/>
    <property type="match status" value="1"/>
</dbReference>
<dbReference type="RefSeq" id="WP_284207799.1">
    <property type="nucleotide sequence ID" value="NZ_BSSU01000009.1"/>
</dbReference>
<dbReference type="PANTHER" id="PTHR47816:SF5">
    <property type="entry name" value="RIBOSOMAL RNA LARGE SUBUNIT METHYLTRANSFERASE G"/>
    <property type="match status" value="1"/>
</dbReference>
<gene>
    <name evidence="6 9" type="primary">rlmG</name>
    <name evidence="9" type="ORF">theurythT_18830</name>
</gene>
<feature type="domain" description="Methyltransferase small" evidence="7">
    <location>
        <begin position="203"/>
        <end position="374"/>
    </location>
</feature>
<evidence type="ECO:0000259" key="8">
    <source>
        <dbReference type="Pfam" id="PF26049"/>
    </source>
</evidence>
<comment type="similarity">
    <text evidence="6">Belongs to the methyltransferase superfamily. RlmG family.</text>
</comment>
<keyword evidence="4 6" id="KW-0808">Transferase</keyword>
<dbReference type="InterPro" id="IPR058679">
    <property type="entry name" value="RlmG_N"/>
</dbReference>
<dbReference type="CDD" id="cd02440">
    <property type="entry name" value="AdoMet_MTases"/>
    <property type="match status" value="1"/>
</dbReference>
<dbReference type="Pfam" id="PF05175">
    <property type="entry name" value="MTS"/>
    <property type="match status" value="1"/>
</dbReference>
<dbReference type="EC" id="2.1.1.174" evidence="6"/>
<dbReference type="Gene3D" id="3.40.50.150">
    <property type="entry name" value="Vaccinia Virus protein VP39"/>
    <property type="match status" value="2"/>
</dbReference>
<feature type="domain" description="RlmG N-terminal" evidence="8">
    <location>
        <begin position="3"/>
        <end position="183"/>
    </location>
</feature>
<dbReference type="EMBL" id="BSSU01000009">
    <property type="protein sequence ID" value="GLX82431.1"/>
    <property type="molecule type" value="Genomic_DNA"/>
</dbReference>
<dbReference type="SUPFAM" id="SSF53335">
    <property type="entry name" value="S-adenosyl-L-methionine-dependent methyltransferases"/>
    <property type="match status" value="1"/>
</dbReference>
<dbReference type="Pfam" id="PF26049">
    <property type="entry name" value="RLMG_N"/>
    <property type="match status" value="1"/>
</dbReference>
<dbReference type="GO" id="GO:0008168">
    <property type="term" value="F:methyltransferase activity"/>
    <property type="evidence" value="ECO:0007669"/>
    <property type="project" value="UniProtKB-KW"/>
</dbReference>
<dbReference type="PIRSF" id="PIRSF037565">
    <property type="entry name" value="RRNA_m2G_Mtase_RsmD_prd"/>
    <property type="match status" value="1"/>
</dbReference>
<dbReference type="InterPro" id="IPR007848">
    <property type="entry name" value="Small_mtfrase_dom"/>
</dbReference>
<dbReference type="InterPro" id="IPR002052">
    <property type="entry name" value="DNA_methylase_N6_adenine_CS"/>
</dbReference>
<organism evidence="9 10">
    <name type="scientific">Thalassotalea eurytherma</name>
    <dbReference type="NCBI Taxonomy" id="1144278"/>
    <lineage>
        <taxon>Bacteria</taxon>
        <taxon>Pseudomonadati</taxon>
        <taxon>Pseudomonadota</taxon>
        <taxon>Gammaproteobacteria</taxon>
        <taxon>Alteromonadales</taxon>
        <taxon>Colwelliaceae</taxon>
        <taxon>Thalassotalea</taxon>
    </lineage>
</organism>
<accession>A0ABQ6H7L2</accession>
<evidence type="ECO:0000259" key="7">
    <source>
        <dbReference type="Pfam" id="PF05175"/>
    </source>
</evidence>
<evidence type="ECO:0000313" key="10">
    <source>
        <dbReference type="Proteomes" id="UP001157133"/>
    </source>
</evidence>
<evidence type="ECO:0000256" key="3">
    <source>
        <dbReference type="ARBA" id="ARBA00022603"/>
    </source>
</evidence>
<proteinExistence type="inferred from homology"/>
<keyword evidence="5 6" id="KW-0949">S-adenosyl-L-methionine</keyword>
<dbReference type="InterPro" id="IPR029063">
    <property type="entry name" value="SAM-dependent_MTases_sf"/>
</dbReference>
<sequence length="378" mass="42263">MQSHFIINDTPLSLYRYPISQSNRSLQAWDAADEYMLSYLEEQNLLNDDSNILVFNDSFGALSLNLLDWSTTVVSDSWVAHQGISENLTQNSLDAPKLTIADSLNPLPKATSIVLYKIPKSKALLTEQLIKIKETLQGNVTFIAAARAKDIHSSTLKVFEKYLGTTTTSLAVKKARLVFCQLDNQQQHSSPFPTIWPLENTNFHISNHANVFSREKLDLGARFFMEHLPKLHEDQTVIDLGCGNGVIGLTALSRQPKANITFVDESFMAIASAKENIEKNLPNGISQCQFTVNDCLSSFEANTADIVLCNPPFHQEQATTDHIAWQMLNDAHRVLKKGGELRMIGNRNLAYHIKLKRIFGGCKTIASNKKFVVLSARK</sequence>
<evidence type="ECO:0000256" key="5">
    <source>
        <dbReference type="ARBA" id="ARBA00022691"/>
    </source>
</evidence>
<evidence type="ECO:0000256" key="2">
    <source>
        <dbReference type="ARBA" id="ARBA00022552"/>
    </source>
</evidence>
<reference evidence="9 10" key="1">
    <citation type="submission" date="2023-03" db="EMBL/GenBank/DDBJ databases">
        <title>Draft genome sequence of Thalassotalea eurytherma JCM 18482T.</title>
        <authorList>
            <person name="Sawabe T."/>
        </authorList>
    </citation>
    <scope>NUCLEOTIDE SEQUENCE [LARGE SCALE GENOMIC DNA]</scope>
    <source>
        <strain evidence="9 10">JCM 18482</strain>
    </source>
</reference>
<protein>
    <recommendedName>
        <fullName evidence="6">Ribosomal RNA large subunit methyltransferase G</fullName>
        <ecNumber evidence="6">2.1.1.174</ecNumber>
    </recommendedName>
    <alternativeName>
        <fullName evidence="6">23S rRNA m2G1835 methyltransferase</fullName>
    </alternativeName>
    <alternativeName>
        <fullName evidence="6">rRNA (guanine-N(2)-)-methyltransferase RlmG</fullName>
    </alternativeName>
</protein>
<comment type="subcellular location">
    <subcellularLocation>
        <location evidence="6">Cytoplasm</location>
    </subcellularLocation>
</comment>
<keyword evidence="1 6" id="KW-0963">Cytoplasm</keyword>
<keyword evidence="10" id="KW-1185">Reference proteome</keyword>
<keyword evidence="3 6" id="KW-0489">Methyltransferase</keyword>
<dbReference type="InterPro" id="IPR017237">
    <property type="entry name" value="RLMG"/>
</dbReference>
<comment type="function">
    <text evidence="6">Specifically methylates the guanine in position 1835 (m2G1835) of 23S rRNA.</text>
</comment>
<keyword evidence="2 6" id="KW-0698">rRNA processing</keyword>